<dbReference type="Pfam" id="PF01810">
    <property type="entry name" value="LysE"/>
    <property type="match status" value="1"/>
</dbReference>
<dbReference type="PANTHER" id="PTHR30086">
    <property type="entry name" value="ARGININE EXPORTER PROTEIN ARGO"/>
    <property type="match status" value="1"/>
</dbReference>
<evidence type="ECO:0000256" key="6">
    <source>
        <dbReference type="SAM" id="Phobius"/>
    </source>
</evidence>
<evidence type="ECO:0000313" key="7">
    <source>
        <dbReference type="EMBL" id="RBO96803.1"/>
    </source>
</evidence>
<keyword evidence="8" id="KW-1185">Reference proteome</keyword>
<dbReference type="GO" id="GO:0005886">
    <property type="term" value="C:plasma membrane"/>
    <property type="evidence" value="ECO:0007669"/>
    <property type="project" value="UniProtKB-SubCell"/>
</dbReference>
<evidence type="ECO:0000256" key="1">
    <source>
        <dbReference type="ARBA" id="ARBA00004651"/>
    </source>
</evidence>
<feature type="transmembrane region" description="Helical" evidence="6">
    <location>
        <begin position="53"/>
        <end position="74"/>
    </location>
</feature>
<dbReference type="PANTHER" id="PTHR30086:SF20">
    <property type="entry name" value="ARGININE EXPORTER PROTEIN ARGO-RELATED"/>
    <property type="match status" value="1"/>
</dbReference>
<gene>
    <name evidence="7" type="ORF">DFR74_101820</name>
</gene>
<dbReference type="GO" id="GO:0015171">
    <property type="term" value="F:amino acid transmembrane transporter activity"/>
    <property type="evidence" value="ECO:0007669"/>
    <property type="project" value="TreeGrafter"/>
</dbReference>
<keyword evidence="5 6" id="KW-0472">Membrane</keyword>
<dbReference type="InterPro" id="IPR001123">
    <property type="entry name" value="LeuE-type"/>
</dbReference>
<proteinExistence type="predicted"/>
<comment type="subcellular location">
    <subcellularLocation>
        <location evidence="1">Cell membrane</location>
        <topology evidence="1">Multi-pass membrane protein</topology>
    </subcellularLocation>
</comment>
<sequence length="109" mass="11617">MTAEPAPRRTATRAAGFRQGLFSNLLNPKVAAFHLSLFPQFDLHPLTGLAQHAVLAATFRVLALAWYCAVVALLGKAEELLRRNTVRRRISALSGVALVGLGGALLAKG</sequence>
<dbReference type="EMBL" id="QNRE01000001">
    <property type="protein sequence ID" value="RBO96803.1"/>
    <property type="molecule type" value="Genomic_DNA"/>
</dbReference>
<evidence type="ECO:0000256" key="5">
    <source>
        <dbReference type="ARBA" id="ARBA00023136"/>
    </source>
</evidence>
<reference evidence="7 8" key="1">
    <citation type="submission" date="2018-06" db="EMBL/GenBank/DDBJ databases">
        <title>Genomic Encyclopedia of Type Strains, Phase IV (KMG-IV): sequencing the most valuable type-strain genomes for metagenomic binning, comparative biology and taxonomic classification.</title>
        <authorList>
            <person name="Goeker M."/>
        </authorList>
    </citation>
    <scope>NUCLEOTIDE SEQUENCE [LARGE SCALE GENOMIC DNA]</scope>
    <source>
        <strain evidence="7 8">DSM 44599</strain>
    </source>
</reference>
<evidence type="ECO:0000256" key="4">
    <source>
        <dbReference type="ARBA" id="ARBA00022989"/>
    </source>
</evidence>
<dbReference type="Proteomes" id="UP000252586">
    <property type="component" value="Unassembled WGS sequence"/>
</dbReference>
<dbReference type="RefSeq" id="WP_170160696.1">
    <property type="nucleotide sequence ID" value="NZ_QNRE01000001.1"/>
</dbReference>
<protein>
    <submittedName>
        <fullName evidence="7">LysE type translocator</fullName>
    </submittedName>
</protein>
<evidence type="ECO:0000256" key="2">
    <source>
        <dbReference type="ARBA" id="ARBA00022475"/>
    </source>
</evidence>
<name>A0A366E390_9NOCA</name>
<comment type="caution">
    <text evidence="7">The sequence shown here is derived from an EMBL/GenBank/DDBJ whole genome shotgun (WGS) entry which is preliminary data.</text>
</comment>
<keyword evidence="3 6" id="KW-0812">Transmembrane</keyword>
<dbReference type="STRING" id="1210090.GCA_001613185_02947"/>
<keyword evidence="4 6" id="KW-1133">Transmembrane helix</keyword>
<dbReference type="AlphaFoldDB" id="A0A366E390"/>
<feature type="transmembrane region" description="Helical" evidence="6">
    <location>
        <begin position="86"/>
        <end position="107"/>
    </location>
</feature>
<evidence type="ECO:0000313" key="8">
    <source>
        <dbReference type="Proteomes" id="UP000252586"/>
    </source>
</evidence>
<evidence type="ECO:0000256" key="3">
    <source>
        <dbReference type="ARBA" id="ARBA00022692"/>
    </source>
</evidence>
<organism evidence="7 8">
    <name type="scientific">Nocardia puris</name>
    <dbReference type="NCBI Taxonomy" id="208602"/>
    <lineage>
        <taxon>Bacteria</taxon>
        <taxon>Bacillati</taxon>
        <taxon>Actinomycetota</taxon>
        <taxon>Actinomycetes</taxon>
        <taxon>Mycobacteriales</taxon>
        <taxon>Nocardiaceae</taxon>
        <taxon>Nocardia</taxon>
    </lineage>
</organism>
<keyword evidence="2" id="KW-1003">Cell membrane</keyword>
<accession>A0A366E390</accession>